<keyword evidence="1" id="KW-1133">Transmembrane helix</keyword>
<proteinExistence type="predicted"/>
<protein>
    <submittedName>
        <fullName evidence="2">Large-conductance mechanosensitive channel</fullName>
    </submittedName>
</protein>
<dbReference type="EMBL" id="JAUSVO010000008">
    <property type="protein sequence ID" value="MDQ0440365.1"/>
    <property type="molecule type" value="Genomic_DNA"/>
</dbReference>
<keyword evidence="1" id="KW-0812">Transmembrane</keyword>
<keyword evidence="3" id="KW-1185">Reference proteome</keyword>
<keyword evidence="1" id="KW-0472">Membrane</keyword>
<evidence type="ECO:0000256" key="1">
    <source>
        <dbReference type="SAM" id="Phobius"/>
    </source>
</evidence>
<feature type="transmembrane region" description="Helical" evidence="1">
    <location>
        <begin position="29"/>
        <end position="56"/>
    </location>
</feature>
<organism evidence="2 3">
    <name type="scientific">Kaistia dalseonensis</name>
    <dbReference type="NCBI Taxonomy" id="410840"/>
    <lineage>
        <taxon>Bacteria</taxon>
        <taxon>Pseudomonadati</taxon>
        <taxon>Pseudomonadota</taxon>
        <taxon>Alphaproteobacteria</taxon>
        <taxon>Hyphomicrobiales</taxon>
        <taxon>Kaistiaceae</taxon>
        <taxon>Kaistia</taxon>
    </lineage>
</organism>
<name>A0ABU0HF54_9HYPH</name>
<accession>A0ABU0HF54</accession>
<evidence type="ECO:0000313" key="2">
    <source>
        <dbReference type="EMBL" id="MDQ0440365.1"/>
    </source>
</evidence>
<dbReference type="Proteomes" id="UP001241603">
    <property type="component" value="Unassembled WGS sequence"/>
</dbReference>
<dbReference type="RefSeq" id="WP_266351247.1">
    <property type="nucleotide sequence ID" value="NZ_JAPKNG010000008.1"/>
</dbReference>
<evidence type="ECO:0000313" key="3">
    <source>
        <dbReference type="Proteomes" id="UP001241603"/>
    </source>
</evidence>
<sequence length="116" mass="11955">MSGLLEALASIATATAAQATVRTLRHFAWSALAALFILVGIGFTASAGFEALVMVYGSLAAKLIVAAVFLIIGLVIFIAMAISKNQRRRQAPASSDATASAIAFAIGLMGGMGRRR</sequence>
<reference evidence="2 3" key="1">
    <citation type="submission" date="2023-07" db="EMBL/GenBank/DDBJ databases">
        <title>Genomic Encyclopedia of Type Strains, Phase IV (KMG-IV): sequencing the most valuable type-strain genomes for metagenomic binning, comparative biology and taxonomic classification.</title>
        <authorList>
            <person name="Goeker M."/>
        </authorList>
    </citation>
    <scope>NUCLEOTIDE SEQUENCE [LARGE SCALE GENOMIC DNA]</scope>
    <source>
        <strain evidence="2 3">B6-8</strain>
    </source>
</reference>
<comment type="caution">
    <text evidence="2">The sequence shown here is derived from an EMBL/GenBank/DDBJ whole genome shotgun (WGS) entry which is preliminary data.</text>
</comment>
<gene>
    <name evidence="2" type="ORF">QO014_004780</name>
</gene>
<feature type="transmembrane region" description="Helical" evidence="1">
    <location>
        <begin position="63"/>
        <end position="82"/>
    </location>
</feature>